<gene>
    <name evidence="2" type="ORF">IAD23_06920</name>
</gene>
<dbReference type="AlphaFoldDB" id="A0A9D1MV80"/>
<accession>A0A9D1MV80</accession>
<dbReference type="InterPro" id="IPR019198">
    <property type="entry name" value="Beta_propeller_containing"/>
</dbReference>
<evidence type="ECO:0000313" key="3">
    <source>
        <dbReference type="Proteomes" id="UP000824125"/>
    </source>
</evidence>
<comment type="caution">
    <text evidence="2">The sequence shown here is derived from an EMBL/GenBank/DDBJ whole genome shotgun (WGS) entry which is preliminary data.</text>
</comment>
<evidence type="ECO:0000313" key="2">
    <source>
        <dbReference type="EMBL" id="HIU69668.1"/>
    </source>
</evidence>
<keyword evidence="1" id="KW-0472">Membrane</keyword>
<keyword evidence="1" id="KW-0812">Transmembrane</keyword>
<feature type="transmembrane region" description="Helical" evidence="1">
    <location>
        <begin position="56"/>
        <end position="73"/>
    </location>
</feature>
<keyword evidence="1" id="KW-1133">Transmembrane helix</keyword>
<reference evidence="2" key="2">
    <citation type="journal article" date="2021" name="PeerJ">
        <title>Extensive microbial diversity within the chicken gut microbiome revealed by metagenomics and culture.</title>
        <authorList>
            <person name="Gilroy R."/>
            <person name="Ravi A."/>
            <person name="Getino M."/>
            <person name="Pursley I."/>
            <person name="Horton D.L."/>
            <person name="Alikhan N.F."/>
            <person name="Baker D."/>
            <person name="Gharbi K."/>
            <person name="Hall N."/>
            <person name="Watson M."/>
            <person name="Adriaenssens E.M."/>
            <person name="Foster-Nyarko E."/>
            <person name="Jarju S."/>
            <person name="Secka A."/>
            <person name="Antonio M."/>
            <person name="Oren A."/>
            <person name="Chaudhuri R.R."/>
            <person name="La Ragione R."/>
            <person name="Hildebrand F."/>
            <person name="Pallen M.J."/>
        </authorList>
    </citation>
    <scope>NUCLEOTIDE SEQUENCE</scope>
    <source>
        <strain evidence="2">CHK176-6737</strain>
    </source>
</reference>
<dbReference type="SUPFAM" id="SSF75011">
    <property type="entry name" value="3-carboxy-cis,cis-mucoante lactonizing enzyme"/>
    <property type="match status" value="1"/>
</dbReference>
<sequence>MKKREKENLEFVRSRFDAAAYEIPVTLSTKAMRKKITEKAQAAPVRRKKRHSMRPYIAAAACLVLVIGAVFAVKGNFFQNTKRIATFQSYDEVQAFAAGLSKPAIPSEMGGGPLQSMIQTVESAGQTASNGQNIYCAYYNAYSDTDRNSVYVFSAEGEDAQLLGKIGGFDDQLDIESLLATENRLIVCLSDPDGVTQIYIYDISDPVSPKKIAVFEQSGNYTNAFLIGNTVYTLSNYLPQKAESIPKSGAQGAAEPVKAENISYFENCRNLNYIVISALDTTNGTAGETKAVLGGMPIVCCMENAMYIAEDGTIYGQDGWVDSQTYSDASRSSTNIVKLELEGTQVRFANMAEVSGILAKDLISDSNLLFADGEYVALITTMCDENGVQKTTLTTLDKNLKQLGQSEAFAPGETPRDAAVLGSTVYVSTDGGNLYVVDLSDKTAPKYAGSAQAMEYSGIFAPVDETHFLVLSDFMSAPEGGDLVTLYDISDPLAPKVADQKQLENIYVSSERMIINREKGYFAIPYYTSDEVQRYYGVLTLEIQNEKIVVSNTFLNDNHDAINANMCCILGDYIYNFAIDTSDTGGAELLISAHKYK</sequence>
<reference evidence="2" key="1">
    <citation type="submission" date="2020-10" db="EMBL/GenBank/DDBJ databases">
        <authorList>
            <person name="Gilroy R."/>
        </authorList>
    </citation>
    <scope>NUCLEOTIDE SEQUENCE</scope>
    <source>
        <strain evidence="2">CHK176-6737</strain>
    </source>
</reference>
<dbReference type="EMBL" id="DVNM01000039">
    <property type="protein sequence ID" value="HIU69668.1"/>
    <property type="molecule type" value="Genomic_DNA"/>
</dbReference>
<organism evidence="2 3">
    <name type="scientific">Candidatus Scybalenecus merdavium</name>
    <dbReference type="NCBI Taxonomy" id="2840939"/>
    <lineage>
        <taxon>Bacteria</taxon>
        <taxon>Bacillati</taxon>
        <taxon>Bacillota</taxon>
        <taxon>Clostridia</taxon>
        <taxon>Eubacteriales</taxon>
        <taxon>Oscillospiraceae</taxon>
        <taxon>Oscillospiraceae incertae sedis</taxon>
        <taxon>Candidatus Scybalenecus</taxon>
    </lineage>
</organism>
<evidence type="ECO:0000256" key="1">
    <source>
        <dbReference type="SAM" id="Phobius"/>
    </source>
</evidence>
<name>A0A9D1MV80_9FIRM</name>
<protein>
    <submittedName>
        <fullName evidence="2">Beta-propeller domain-containing protein</fullName>
    </submittedName>
</protein>
<dbReference type="Pfam" id="PF09826">
    <property type="entry name" value="Beta_propel"/>
    <property type="match status" value="1"/>
</dbReference>
<dbReference type="Proteomes" id="UP000824125">
    <property type="component" value="Unassembled WGS sequence"/>
</dbReference>
<proteinExistence type="predicted"/>